<dbReference type="Proteomes" id="UP000598120">
    <property type="component" value="Unassembled WGS sequence"/>
</dbReference>
<dbReference type="EMBL" id="BMIC01000002">
    <property type="protein sequence ID" value="GFZ85202.1"/>
    <property type="molecule type" value="Genomic_DNA"/>
</dbReference>
<dbReference type="Gene3D" id="3.10.450.50">
    <property type="match status" value="1"/>
</dbReference>
<dbReference type="Pfam" id="PF12680">
    <property type="entry name" value="SnoaL_2"/>
    <property type="match status" value="1"/>
</dbReference>
<evidence type="ECO:0000259" key="1">
    <source>
        <dbReference type="Pfam" id="PF12680"/>
    </source>
</evidence>
<accession>A0A8J2XFW4</accession>
<gene>
    <name evidence="2" type="ORF">GCM10011531_15340</name>
</gene>
<protein>
    <recommendedName>
        <fullName evidence="1">SnoaL-like domain-containing protein</fullName>
    </recommendedName>
</protein>
<evidence type="ECO:0000313" key="2">
    <source>
        <dbReference type="EMBL" id="GFZ85202.1"/>
    </source>
</evidence>
<dbReference type="InterPro" id="IPR032710">
    <property type="entry name" value="NTF2-like_dom_sf"/>
</dbReference>
<keyword evidence="3" id="KW-1185">Reference proteome</keyword>
<organism evidence="2 3">
    <name type="scientific">Aquaticitalea lipolytica</name>
    <dbReference type="NCBI Taxonomy" id="1247562"/>
    <lineage>
        <taxon>Bacteria</taxon>
        <taxon>Pseudomonadati</taxon>
        <taxon>Bacteroidota</taxon>
        <taxon>Flavobacteriia</taxon>
        <taxon>Flavobacteriales</taxon>
        <taxon>Flavobacteriaceae</taxon>
        <taxon>Aquaticitalea</taxon>
    </lineage>
</organism>
<evidence type="ECO:0000313" key="3">
    <source>
        <dbReference type="Proteomes" id="UP000598120"/>
    </source>
</evidence>
<name>A0A8J2XFW4_9FLAO</name>
<dbReference type="RefSeq" id="WP_188605773.1">
    <property type="nucleotide sequence ID" value="NZ_BMIC01000002.1"/>
</dbReference>
<dbReference type="SUPFAM" id="SSF54427">
    <property type="entry name" value="NTF2-like"/>
    <property type="match status" value="1"/>
</dbReference>
<dbReference type="AlphaFoldDB" id="A0A8J2XFW4"/>
<feature type="domain" description="SnoaL-like" evidence="1">
    <location>
        <begin position="16"/>
        <end position="111"/>
    </location>
</feature>
<reference evidence="2 3" key="1">
    <citation type="journal article" date="2014" name="Int. J. Syst. Evol. Microbiol.">
        <title>Complete genome sequence of Corynebacterium casei LMG S-19264T (=DSM 44701T), isolated from a smear-ripened cheese.</title>
        <authorList>
            <consortium name="US DOE Joint Genome Institute (JGI-PGF)"/>
            <person name="Walter F."/>
            <person name="Albersmeier A."/>
            <person name="Kalinowski J."/>
            <person name="Ruckert C."/>
        </authorList>
    </citation>
    <scope>NUCLEOTIDE SEQUENCE [LARGE SCALE GENOMIC DNA]</scope>
    <source>
        <strain evidence="2 3">CGMCC 1.15295</strain>
    </source>
</reference>
<sequence length="131" mass="14874">MTPKELVKSFYDSDLANSSDAIDRCFHKDCILNWHSSKGFNALNFNGLKSVFEEISKAYQTVRFDISHLLQDDNSVTIRYTSYATTFENPDEEIALAHFISIWEVKDGKIIKGHQLSQLADTSISSLKSFS</sequence>
<proteinExistence type="predicted"/>
<dbReference type="InterPro" id="IPR037401">
    <property type="entry name" value="SnoaL-like"/>
</dbReference>
<comment type="caution">
    <text evidence="2">The sequence shown here is derived from an EMBL/GenBank/DDBJ whole genome shotgun (WGS) entry which is preliminary data.</text>
</comment>